<dbReference type="SUPFAM" id="SSF49464">
    <property type="entry name" value="Carboxypeptidase regulatory domain-like"/>
    <property type="match status" value="1"/>
</dbReference>
<dbReference type="InterPro" id="IPR012910">
    <property type="entry name" value="Plug_dom"/>
</dbReference>
<dbReference type="Proteomes" id="UP001597509">
    <property type="component" value="Unassembled WGS sequence"/>
</dbReference>
<protein>
    <submittedName>
        <fullName evidence="5">SusC/RagA family TonB-linked outer membrane protein</fullName>
    </submittedName>
</protein>
<keyword evidence="6" id="KW-1185">Reference proteome</keyword>
<dbReference type="Pfam" id="PF00593">
    <property type="entry name" value="TonB_dep_Rec_b-barrel"/>
    <property type="match status" value="1"/>
</dbReference>
<feature type="domain" description="TonB-dependent receptor plug" evidence="4">
    <location>
        <begin position="163"/>
        <end position="271"/>
    </location>
</feature>
<dbReference type="Pfam" id="PF13715">
    <property type="entry name" value="CarbopepD_reg_2"/>
    <property type="match status" value="1"/>
</dbReference>
<evidence type="ECO:0000259" key="4">
    <source>
        <dbReference type="Pfam" id="PF07715"/>
    </source>
</evidence>
<name>A0ABW5YV64_9SPHI</name>
<evidence type="ECO:0000313" key="5">
    <source>
        <dbReference type="EMBL" id="MFD2903846.1"/>
    </source>
</evidence>
<evidence type="ECO:0000313" key="6">
    <source>
        <dbReference type="Proteomes" id="UP001597509"/>
    </source>
</evidence>
<dbReference type="PROSITE" id="PS52016">
    <property type="entry name" value="TONB_DEPENDENT_REC_3"/>
    <property type="match status" value="1"/>
</dbReference>
<dbReference type="InterPro" id="IPR000531">
    <property type="entry name" value="Beta-barrel_TonB"/>
</dbReference>
<comment type="caution">
    <text evidence="5">The sequence shown here is derived from an EMBL/GenBank/DDBJ whole genome shotgun (WGS) entry which is preliminary data.</text>
</comment>
<keyword evidence="2" id="KW-0798">TonB box</keyword>
<evidence type="ECO:0000259" key="3">
    <source>
        <dbReference type="Pfam" id="PF00593"/>
    </source>
</evidence>
<keyword evidence="1" id="KW-0998">Cell outer membrane</keyword>
<dbReference type="InterPro" id="IPR039426">
    <property type="entry name" value="TonB-dep_rcpt-like"/>
</dbReference>
<dbReference type="NCBIfam" id="TIGR04056">
    <property type="entry name" value="OMP_RagA_SusC"/>
    <property type="match status" value="1"/>
</dbReference>
<dbReference type="Gene3D" id="2.170.130.10">
    <property type="entry name" value="TonB-dependent receptor, plug domain"/>
    <property type="match status" value="1"/>
</dbReference>
<dbReference type="InterPro" id="IPR008969">
    <property type="entry name" value="CarboxyPept-like_regulatory"/>
</dbReference>
<organism evidence="5 6">
    <name type="scientific">Sphingobacterium anhuiense</name>
    <dbReference type="NCBI Taxonomy" id="493780"/>
    <lineage>
        <taxon>Bacteria</taxon>
        <taxon>Pseudomonadati</taxon>
        <taxon>Bacteroidota</taxon>
        <taxon>Sphingobacteriia</taxon>
        <taxon>Sphingobacteriales</taxon>
        <taxon>Sphingobacteriaceae</taxon>
        <taxon>Sphingobacterium</taxon>
    </lineage>
</organism>
<sequence length="1094" mass="121788">MSVFHKKNGHLFFHLSDKDDLKRSPFTTLFKITSKTIIFPLILFSSINYSQAKESEKLLRSNYKLFQADIQVTGVVKDSTGTILRGVSVALKGKSTVGTSTDVNGNYILKVPSSGILVFSMVGYKTQEINVNGSSSVNVVLVEAEANQVDEVVVTAFGQRQRKQDIIGSVASLSPKELRAPVSNLTAALQGKVAGVVSFQRSGEPGSDNADFFIRGVGTFGTNARPLILIDNMEVTADDLARIPVDDIENFSILRDATASAVYGSRGANGVVLVTTKTGKEGPARVALRAENRISTPTQRLKLADPVTWMKLNNEAVLTRDPLAVEQYGQEKIEKTLAGGDPLLYPAVDWLDALTNKTTSTQNYNLGISGGGQIANYNVSGNFTNDNGLLKMNDLNNFNNNVNFQVMNLRSNVGINLTKSTQAMIRTVVNLQNYSGPPTSGAEAYNLALRANPVLFLPVYEVGAAQSYIKHPLFGNAGVDGQYLNPYAEIMRGYSERRRSDVQVQLELKQDLSELVTPGLNYRGLINISRNSYFSQSRTYNPFYYTPMGIDPVSNTPIYKQLNPTTGTEYLDFKPGSRTQAAIFYMENQLSYSKAIEKHNFFGMLINTIRDNINTPVDNNISLINTLPSRNVSLSGNFTYGYDSRYHVQFAFGYNGSERFSSKYRWGFFPSFGAAWSVSNEKFFEPLKPVVNNLKFRFTRGTLGNDQILDTRFFYLSDVNLNSSNNGYTFGPPAESSRYTVNGVVVNRYANPDIRWEISTQTNLGIDLGLFNGAITFTGDFYTQFRDNIVQQRTLPNNNGLTANVYANVGEYKSRGFDGELVYNKTVNSDLWFQGRGTFTYATGEYVFYEEPKYKNDYRNRVGTSAAQTFGYIAERLFIDDNEVYNSPKQEFGSMVRGGDIKYLDVNRDGVINDDDRMPIGHPTTPEINYGFGLSTGYKGLDLSFFFSGVGRASLFINPTADNTATSKGIAPFGNINSPNAVLQEWADSHWSEDNKNIYAAWPRLSIQPMANNTVSSTYWLRDASLFRLKQLELGYTLNKEFTQKFKFKSFRIYASATNLLTFSTFKLWDPEMGGNALNYPLQKVFNIGINANL</sequence>
<dbReference type="SUPFAM" id="SSF56935">
    <property type="entry name" value="Porins"/>
    <property type="match status" value="1"/>
</dbReference>
<dbReference type="Pfam" id="PF07715">
    <property type="entry name" value="Plug"/>
    <property type="match status" value="1"/>
</dbReference>
<comment type="subcellular location">
    <subcellularLocation>
        <location evidence="1">Cell outer membrane</location>
        <topology evidence="1">Multi-pass membrane protein</topology>
    </subcellularLocation>
</comment>
<dbReference type="NCBIfam" id="TIGR04057">
    <property type="entry name" value="SusC_RagA_signa"/>
    <property type="match status" value="1"/>
</dbReference>
<keyword evidence="1 2" id="KW-0472">Membrane</keyword>
<proteinExistence type="inferred from homology"/>
<feature type="domain" description="TonB-dependent receptor-like beta-barrel" evidence="3">
    <location>
        <begin position="475"/>
        <end position="871"/>
    </location>
</feature>
<reference evidence="6" key="1">
    <citation type="journal article" date="2019" name="Int. J. Syst. Evol. Microbiol.">
        <title>The Global Catalogue of Microorganisms (GCM) 10K type strain sequencing project: providing services to taxonomists for standard genome sequencing and annotation.</title>
        <authorList>
            <consortium name="The Broad Institute Genomics Platform"/>
            <consortium name="The Broad Institute Genome Sequencing Center for Infectious Disease"/>
            <person name="Wu L."/>
            <person name="Ma J."/>
        </authorList>
    </citation>
    <scope>NUCLEOTIDE SEQUENCE [LARGE SCALE GENOMIC DNA]</scope>
    <source>
        <strain evidence="6">KCTC 22209</strain>
    </source>
</reference>
<comment type="similarity">
    <text evidence="1 2">Belongs to the TonB-dependent receptor family.</text>
</comment>
<keyword evidence="1" id="KW-0812">Transmembrane</keyword>
<dbReference type="InterPro" id="IPR023996">
    <property type="entry name" value="TonB-dep_OMP_SusC/RagA"/>
</dbReference>
<evidence type="ECO:0000256" key="2">
    <source>
        <dbReference type="RuleBase" id="RU003357"/>
    </source>
</evidence>
<evidence type="ECO:0000256" key="1">
    <source>
        <dbReference type="PROSITE-ProRule" id="PRU01360"/>
    </source>
</evidence>
<keyword evidence="1" id="KW-1134">Transmembrane beta strand</keyword>
<gene>
    <name evidence="5" type="ORF">ACFS6I_07925</name>
</gene>
<dbReference type="Gene3D" id="2.60.40.1120">
    <property type="entry name" value="Carboxypeptidase-like, regulatory domain"/>
    <property type="match status" value="1"/>
</dbReference>
<dbReference type="InterPro" id="IPR037066">
    <property type="entry name" value="Plug_dom_sf"/>
</dbReference>
<accession>A0ABW5YV64</accession>
<dbReference type="EMBL" id="JBHUPE010000004">
    <property type="protein sequence ID" value="MFD2903846.1"/>
    <property type="molecule type" value="Genomic_DNA"/>
</dbReference>
<dbReference type="InterPro" id="IPR023997">
    <property type="entry name" value="TonB-dep_OMP_SusC/RagA_CS"/>
</dbReference>
<dbReference type="RefSeq" id="WP_380919448.1">
    <property type="nucleotide sequence ID" value="NZ_JBHUPE010000004.1"/>
</dbReference>
<keyword evidence="1" id="KW-0813">Transport</keyword>